<dbReference type="AlphaFoldDB" id="A0A1H3Q7Q7"/>
<sequence>MLLTRPGASAALAPNQPILTTQLYFPGEPGNNWDQIFDPALLMAVQDGPKGKIATFGFVLNLP</sequence>
<protein>
    <submittedName>
        <fullName evidence="1">Uncharacterized protein</fullName>
    </submittedName>
</protein>
<organism evidence="1 2">
    <name type="scientific">Saccharopolyspora shandongensis</name>
    <dbReference type="NCBI Taxonomy" id="418495"/>
    <lineage>
        <taxon>Bacteria</taxon>
        <taxon>Bacillati</taxon>
        <taxon>Actinomycetota</taxon>
        <taxon>Actinomycetes</taxon>
        <taxon>Pseudonocardiales</taxon>
        <taxon>Pseudonocardiaceae</taxon>
        <taxon>Saccharopolyspora</taxon>
    </lineage>
</organism>
<dbReference type="GO" id="GO:0016702">
    <property type="term" value="F:oxidoreductase activity, acting on single donors with incorporation of molecular oxygen, incorporation of two atoms of oxygen"/>
    <property type="evidence" value="ECO:0007669"/>
    <property type="project" value="InterPro"/>
</dbReference>
<evidence type="ECO:0000313" key="1">
    <source>
        <dbReference type="EMBL" id="SDZ09572.1"/>
    </source>
</evidence>
<evidence type="ECO:0000313" key="2">
    <source>
        <dbReference type="Proteomes" id="UP000199529"/>
    </source>
</evidence>
<dbReference type="EMBL" id="FNOK01000046">
    <property type="protein sequence ID" value="SDZ09572.1"/>
    <property type="molecule type" value="Genomic_DNA"/>
</dbReference>
<dbReference type="GO" id="GO:0005506">
    <property type="term" value="F:iron ion binding"/>
    <property type="evidence" value="ECO:0007669"/>
    <property type="project" value="InterPro"/>
</dbReference>
<keyword evidence="2" id="KW-1185">Reference proteome</keyword>
<name>A0A1H3Q7Q7_9PSEU</name>
<gene>
    <name evidence="1" type="ORF">SAMN05216215_104635</name>
</gene>
<proteinExistence type="predicted"/>
<dbReference type="SUPFAM" id="SSF49482">
    <property type="entry name" value="Aromatic compound dioxygenase"/>
    <property type="match status" value="1"/>
</dbReference>
<reference evidence="2" key="1">
    <citation type="submission" date="2016-10" db="EMBL/GenBank/DDBJ databases">
        <authorList>
            <person name="Varghese N."/>
            <person name="Submissions S."/>
        </authorList>
    </citation>
    <scope>NUCLEOTIDE SEQUENCE [LARGE SCALE GENOMIC DNA]</scope>
    <source>
        <strain evidence="2">CGMCC 4.3530</strain>
    </source>
</reference>
<dbReference type="STRING" id="418495.SAMN05216215_104635"/>
<dbReference type="Gene3D" id="2.60.130.10">
    <property type="entry name" value="Aromatic compound dioxygenase"/>
    <property type="match status" value="1"/>
</dbReference>
<dbReference type="InterPro" id="IPR015889">
    <property type="entry name" value="Intradiol_dOase_core"/>
</dbReference>
<dbReference type="Proteomes" id="UP000199529">
    <property type="component" value="Unassembled WGS sequence"/>
</dbReference>
<accession>A0A1H3Q7Q7</accession>